<dbReference type="EMBL" id="AM420293">
    <property type="protein sequence ID" value="CAM04011.1"/>
    <property type="molecule type" value="Genomic_DNA"/>
</dbReference>
<accession>A4FIY6</accession>
<evidence type="ECO:0000256" key="1">
    <source>
        <dbReference type="SAM" id="MobiDB-lite"/>
    </source>
</evidence>
<dbReference type="Proteomes" id="UP000006728">
    <property type="component" value="Chromosome"/>
</dbReference>
<organism evidence="2 3">
    <name type="scientific">Saccharopolyspora erythraea (strain ATCC 11635 / DSM 40517 / JCM 4748 / NBRC 13426 / NCIMB 8594 / NRRL 2338)</name>
    <dbReference type="NCBI Taxonomy" id="405948"/>
    <lineage>
        <taxon>Bacteria</taxon>
        <taxon>Bacillati</taxon>
        <taxon>Actinomycetota</taxon>
        <taxon>Actinomycetes</taxon>
        <taxon>Pseudonocardiales</taxon>
        <taxon>Pseudonocardiaceae</taxon>
        <taxon>Saccharopolyspora</taxon>
    </lineage>
</organism>
<proteinExistence type="predicted"/>
<feature type="region of interest" description="Disordered" evidence="1">
    <location>
        <begin position="75"/>
        <end position="152"/>
    </location>
</feature>
<sequence length="152" mass="15807">MGSEVRARVCGSASGQRRAAAVGIRQVLPRDLGSACTGVHAPVAGLRTRGRFPASSWPGVPTGRRFPDAVVQCCSRSPRTGDGVRSRSPLRGSPGFAPGSLLPRPPRSRLSAASVADEPPAHDRLVTRSRLASPPEGWSHRNACIGGTATPV</sequence>
<gene>
    <name evidence="2" type="ordered locus">SACE_4743</name>
</gene>
<reference evidence="2 3" key="1">
    <citation type="journal article" date="2007" name="Nat. Biotechnol.">
        <title>Complete genome sequence of the erythromycin-producing bacterium Saccharopolyspora erythraea NRRL23338.</title>
        <authorList>
            <person name="Oliynyk M."/>
            <person name="Samborskyy M."/>
            <person name="Lester J.B."/>
            <person name="Mironenko T."/>
            <person name="Scott N."/>
            <person name="Dickens S."/>
            <person name="Haydock S.F."/>
            <person name="Leadlay P.F."/>
        </authorList>
    </citation>
    <scope>NUCLEOTIDE SEQUENCE [LARGE SCALE GENOMIC DNA]</scope>
    <source>
        <strain evidence="3">ATCC 11635 / DSM 40517 / JCM 4748 / NBRC 13426 / NCIMB 8594 / NRRL 2338</strain>
    </source>
</reference>
<dbReference type="KEGG" id="sen:SACE_4743"/>
<evidence type="ECO:0000313" key="2">
    <source>
        <dbReference type="EMBL" id="CAM04011.1"/>
    </source>
</evidence>
<dbReference type="HOGENOM" id="CLU_1721023_0_0_11"/>
<dbReference type="STRING" id="405948.SACE_4743"/>
<dbReference type="AlphaFoldDB" id="A4FIY6"/>
<protein>
    <submittedName>
        <fullName evidence="2">Uncharacterized protein</fullName>
    </submittedName>
</protein>
<evidence type="ECO:0000313" key="3">
    <source>
        <dbReference type="Proteomes" id="UP000006728"/>
    </source>
</evidence>
<keyword evidence="3" id="KW-1185">Reference proteome</keyword>
<name>A4FIY6_SACEN</name>